<dbReference type="EMBL" id="VXIV02001604">
    <property type="protein sequence ID" value="KAF6031443.1"/>
    <property type="molecule type" value="Genomic_DNA"/>
</dbReference>
<evidence type="ECO:0000313" key="2">
    <source>
        <dbReference type="Proteomes" id="UP000593567"/>
    </source>
</evidence>
<protein>
    <submittedName>
        <fullName evidence="1">Uncharacterized protein</fullName>
    </submittedName>
</protein>
<sequence length="138" mass="15833">MRLERVEPYKININENLGDSSLIVNGSVSPYKLGKVVLKLQAGLFSNVVMPETVESLWGPVLWEDFRQELLITAQLLITSCWYQEWTAMFTVRVVHCQPLLMSCVQVFLRDQMMAVSHLVGTDQIPTHNLLWFVFFSG</sequence>
<reference evidence="1" key="1">
    <citation type="submission" date="2020-06" db="EMBL/GenBank/DDBJ databases">
        <title>Draft genome of Bugula neritina, a colonial animal packing powerful symbionts and potential medicines.</title>
        <authorList>
            <person name="Rayko M."/>
        </authorList>
    </citation>
    <scope>NUCLEOTIDE SEQUENCE [LARGE SCALE GENOMIC DNA]</scope>
    <source>
        <strain evidence="1">Kwan_BN1</strain>
    </source>
</reference>
<dbReference type="Proteomes" id="UP000593567">
    <property type="component" value="Unassembled WGS sequence"/>
</dbReference>
<comment type="caution">
    <text evidence="1">The sequence shown here is derived from an EMBL/GenBank/DDBJ whole genome shotgun (WGS) entry which is preliminary data.</text>
</comment>
<dbReference type="OrthoDB" id="2684236at2759"/>
<accession>A0A7J7JZS8</accession>
<name>A0A7J7JZS8_BUGNE</name>
<keyword evidence="2" id="KW-1185">Reference proteome</keyword>
<organism evidence="1 2">
    <name type="scientific">Bugula neritina</name>
    <name type="common">Brown bryozoan</name>
    <name type="synonym">Sertularia neritina</name>
    <dbReference type="NCBI Taxonomy" id="10212"/>
    <lineage>
        <taxon>Eukaryota</taxon>
        <taxon>Metazoa</taxon>
        <taxon>Spiralia</taxon>
        <taxon>Lophotrochozoa</taxon>
        <taxon>Bryozoa</taxon>
        <taxon>Gymnolaemata</taxon>
        <taxon>Cheilostomatida</taxon>
        <taxon>Flustrina</taxon>
        <taxon>Buguloidea</taxon>
        <taxon>Bugulidae</taxon>
        <taxon>Bugula</taxon>
    </lineage>
</organism>
<gene>
    <name evidence="1" type="ORF">EB796_010252</name>
</gene>
<dbReference type="AlphaFoldDB" id="A0A7J7JZS8"/>
<proteinExistence type="predicted"/>
<evidence type="ECO:0000313" key="1">
    <source>
        <dbReference type="EMBL" id="KAF6031443.1"/>
    </source>
</evidence>